<dbReference type="EMBL" id="KF501372">
    <property type="protein sequence ID" value="AHF46238.1"/>
    <property type="molecule type" value="Genomic_DNA"/>
</dbReference>
<protein>
    <submittedName>
        <fullName evidence="2">Uncharacterized protein</fullName>
    </submittedName>
</protein>
<feature type="region of interest" description="Disordered" evidence="1">
    <location>
        <begin position="21"/>
        <end position="60"/>
    </location>
</feature>
<keyword evidence="2" id="KW-0614">Plasmid</keyword>
<geneLocation type="plasmid" evidence="2">
    <name>pZL1</name>
</geneLocation>
<sequence>MPHLELAPRVRHSLCGERRPVGAAEPGAKRCQGAKCGRRPRRRGAAGRAAPSGGTRSSAGLRGALCAAPSRSPGAAGVAVGVAAAGCRVVHRPFGPIRPCAAVVRPGGPSLLRPALRAGCGRFAPLRGAPGGSSGRPPPGERVHGPEPVVGRGEESGLVVVRRRRRGHREGLRSGEGQEELVDVAGCGPARGRGRGKTAGKEGGPPRSGPPARARRFLKKPWSEALSD</sequence>
<organism evidence="2">
    <name type="scientific">Streptomyces sp. 14R-10</name>
    <dbReference type="NCBI Taxonomy" id="1442159"/>
    <lineage>
        <taxon>Bacteria</taxon>
        <taxon>Bacillati</taxon>
        <taxon>Actinomycetota</taxon>
        <taxon>Actinomycetes</taxon>
        <taxon>Kitasatosporales</taxon>
        <taxon>Streptomycetaceae</taxon>
        <taxon>Streptomyces</taxon>
    </lineage>
</organism>
<accession>W0FTP9</accession>
<name>W0FTP9_9ACTN</name>
<gene>
    <name evidence="2" type="ORF">pZL1.73c</name>
</gene>
<evidence type="ECO:0000313" key="2">
    <source>
        <dbReference type="EMBL" id="AHF46238.1"/>
    </source>
</evidence>
<reference evidence="2" key="1">
    <citation type="submission" date="2013-08" db="EMBL/GenBank/DDBJ databases">
        <title>Two distinct conjugal transfer systems on Streptomyces plasmid pZL1.</title>
        <authorList>
            <person name="Zhao L."/>
            <person name="Zhong L."/>
            <person name="Qin Z."/>
        </authorList>
    </citation>
    <scope>NUCLEOTIDE SEQUENCE</scope>
    <source>
        <strain evidence="2">14R-10</strain>
        <plasmid evidence="2">pZL1</plasmid>
    </source>
</reference>
<feature type="compositionally biased region" description="Low complexity" evidence="1">
    <location>
        <begin position="46"/>
        <end position="60"/>
    </location>
</feature>
<dbReference type="AlphaFoldDB" id="W0FTP9"/>
<feature type="compositionally biased region" description="Basic residues" evidence="1">
    <location>
        <begin position="36"/>
        <end position="45"/>
    </location>
</feature>
<proteinExistence type="predicted"/>
<feature type="region of interest" description="Disordered" evidence="1">
    <location>
        <begin position="126"/>
        <end position="228"/>
    </location>
</feature>
<evidence type="ECO:0000256" key="1">
    <source>
        <dbReference type="SAM" id="MobiDB-lite"/>
    </source>
</evidence>